<dbReference type="PANTHER" id="PTHR22777:SF32">
    <property type="entry name" value="UPF0053 INNER MEMBRANE PROTEIN YFJD"/>
    <property type="match status" value="1"/>
</dbReference>
<dbReference type="SUPFAM" id="SSF56176">
    <property type="entry name" value="FAD-binding/transporter-associated domain-like"/>
    <property type="match status" value="1"/>
</dbReference>
<evidence type="ECO:0000256" key="6">
    <source>
        <dbReference type="ARBA" id="ARBA00022989"/>
    </source>
</evidence>
<dbReference type="Pfam" id="PF00571">
    <property type="entry name" value="CBS"/>
    <property type="match status" value="2"/>
</dbReference>
<dbReference type="RefSeq" id="WP_231005179.1">
    <property type="nucleotide sequence ID" value="NZ_JAJNEC010000005.1"/>
</dbReference>
<feature type="transmembrane region" description="Helical" evidence="10">
    <location>
        <begin position="86"/>
        <end position="104"/>
    </location>
</feature>
<dbReference type="InterPro" id="IPR046342">
    <property type="entry name" value="CBS_dom_sf"/>
</dbReference>
<gene>
    <name evidence="12" type="primary">gldE</name>
    <name evidence="12" type="ORF">LQ567_14185</name>
</gene>
<dbReference type="InterPro" id="IPR019862">
    <property type="entry name" value="Motility-assoc_prot_GldE"/>
</dbReference>
<evidence type="ECO:0000256" key="5">
    <source>
        <dbReference type="ARBA" id="ARBA00022737"/>
    </source>
</evidence>
<evidence type="ECO:0000256" key="1">
    <source>
        <dbReference type="ARBA" id="ARBA00004651"/>
    </source>
</evidence>
<evidence type="ECO:0000256" key="7">
    <source>
        <dbReference type="ARBA" id="ARBA00023122"/>
    </source>
</evidence>
<comment type="caution">
    <text evidence="12">The sequence shown here is derived from an EMBL/GenBank/DDBJ whole genome shotgun (WGS) entry which is preliminary data.</text>
</comment>
<keyword evidence="3" id="KW-1003">Cell membrane</keyword>
<keyword evidence="13" id="KW-1185">Reference proteome</keyword>
<dbReference type="InterPro" id="IPR036318">
    <property type="entry name" value="FAD-bd_PCMH-like_sf"/>
</dbReference>
<proteinExistence type="inferred from homology"/>
<dbReference type="InterPro" id="IPR005170">
    <property type="entry name" value="Transptr-assoc_dom"/>
</dbReference>
<evidence type="ECO:0000256" key="8">
    <source>
        <dbReference type="ARBA" id="ARBA00023136"/>
    </source>
</evidence>
<evidence type="ECO:0000256" key="2">
    <source>
        <dbReference type="ARBA" id="ARBA00006337"/>
    </source>
</evidence>
<feature type="transmembrane region" description="Helical" evidence="10">
    <location>
        <begin position="149"/>
        <end position="167"/>
    </location>
</feature>
<dbReference type="InterPro" id="IPR044751">
    <property type="entry name" value="Ion_transp-like_CBS"/>
</dbReference>
<feature type="domain" description="CBS" evidence="11">
    <location>
        <begin position="232"/>
        <end position="291"/>
    </location>
</feature>
<comment type="similarity">
    <text evidence="2">Belongs to the UPF0053 family.</text>
</comment>
<dbReference type="NCBIfam" id="TIGR03520">
    <property type="entry name" value="GldE"/>
    <property type="match status" value="1"/>
</dbReference>
<dbReference type="PROSITE" id="PS51371">
    <property type="entry name" value="CBS"/>
    <property type="match status" value="2"/>
</dbReference>
<evidence type="ECO:0000313" key="12">
    <source>
        <dbReference type="EMBL" id="MCD2423922.1"/>
    </source>
</evidence>
<organism evidence="12 13">
    <name type="scientific">Niabella pedocola</name>
    <dbReference type="NCBI Taxonomy" id="1752077"/>
    <lineage>
        <taxon>Bacteria</taxon>
        <taxon>Pseudomonadati</taxon>
        <taxon>Bacteroidota</taxon>
        <taxon>Chitinophagia</taxon>
        <taxon>Chitinophagales</taxon>
        <taxon>Chitinophagaceae</taxon>
        <taxon>Niabella</taxon>
    </lineage>
</organism>
<sequence>METLSDVFVFLDVVQGQLPVGIQNATLLVAALVVLVIISFSIAGSQAAIFSLDEKDIDVLKTKQQPSAKRILNLLEEPKEVFTSMLIAKTLVNICTIVLANYLINYYVPAQYLDTTWGIFLKFAIIAFAILFLVEIFPRVWATQNNLRFAFEWPVLIMIVEGIYLSLRRISRWTVAVADSFGRTVGANKVEETNIQQIDETIDIQTDEVTPEEKNIMKGIVKFGKISVKKVMRNRLYVSGVAYDTPFEELIQQVGDLHYSRLPVYKNSLDEIAGVLNIKDLVPYLDDGSEIKDWHTKIRAPYFVPETKLIEDLLLDFQKKRIHFAVVVDEFGGTSGIVTMEDIIEEVVGEVKDEFDDEDLLINKIDDNNYIFEGRTMLHDMCKALKLPIETFDEVRGDSESLGGLINELSGELTRAGDVVRTGDFEFTVMETEKNRVKTAKVTINHTFNGR</sequence>
<feature type="transmembrane region" description="Helical" evidence="10">
    <location>
        <begin position="116"/>
        <end position="137"/>
    </location>
</feature>
<keyword evidence="4 10" id="KW-0812">Transmembrane</keyword>
<evidence type="ECO:0000313" key="13">
    <source>
        <dbReference type="Proteomes" id="UP001199816"/>
    </source>
</evidence>
<dbReference type="Gene3D" id="3.30.465.10">
    <property type="match status" value="1"/>
</dbReference>
<evidence type="ECO:0000256" key="9">
    <source>
        <dbReference type="PROSITE-ProRule" id="PRU00703"/>
    </source>
</evidence>
<dbReference type="Gene3D" id="3.10.580.10">
    <property type="entry name" value="CBS-domain"/>
    <property type="match status" value="1"/>
</dbReference>
<dbReference type="EMBL" id="JAJNEC010000005">
    <property type="protein sequence ID" value="MCD2423922.1"/>
    <property type="molecule type" value="Genomic_DNA"/>
</dbReference>
<evidence type="ECO:0000259" key="11">
    <source>
        <dbReference type="PROSITE" id="PS51371"/>
    </source>
</evidence>
<accession>A0ABS8PS60</accession>
<evidence type="ECO:0000256" key="10">
    <source>
        <dbReference type="SAM" id="Phobius"/>
    </source>
</evidence>
<dbReference type="Pfam" id="PF03471">
    <property type="entry name" value="CorC_HlyC"/>
    <property type="match status" value="1"/>
</dbReference>
<comment type="subcellular location">
    <subcellularLocation>
        <location evidence="1">Cell membrane</location>
        <topology evidence="1">Multi-pass membrane protein</topology>
    </subcellularLocation>
</comment>
<dbReference type="Pfam" id="PF01595">
    <property type="entry name" value="CNNM"/>
    <property type="match status" value="1"/>
</dbReference>
<dbReference type="InterPro" id="IPR002550">
    <property type="entry name" value="CNNM"/>
</dbReference>
<feature type="transmembrane region" description="Helical" evidence="10">
    <location>
        <begin position="20"/>
        <end position="43"/>
    </location>
</feature>
<name>A0ABS8PS60_9BACT</name>
<dbReference type="CDD" id="cd04590">
    <property type="entry name" value="CBS_pair_CorC_HlyC_assoc"/>
    <property type="match status" value="1"/>
</dbReference>
<dbReference type="InterPro" id="IPR000644">
    <property type="entry name" value="CBS_dom"/>
</dbReference>
<dbReference type="Proteomes" id="UP001199816">
    <property type="component" value="Unassembled WGS sequence"/>
</dbReference>
<dbReference type="SMART" id="SM01091">
    <property type="entry name" value="CorC_HlyC"/>
    <property type="match status" value="1"/>
</dbReference>
<keyword evidence="7 9" id="KW-0129">CBS domain</keyword>
<reference evidence="12 13" key="1">
    <citation type="submission" date="2021-11" db="EMBL/GenBank/DDBJ databases">
        <title>Genomic of Niabella pedocola.</title>
        <authorList>
            <person name="Wu T."/>
        </authorList>
    </citation>
    <scope>NUCLEOTIDE SEQUENCE [LARGE SCALE GENOMIC DNA]</scope>
    <source>
        <strain evidence="12 13">JCM 31011</strain>
    </source>
</reference>
<dbReference type="SUPFAM" id="SSF54631">
    <property type="entry name" value="CBS-domain pair"/>
    <property type="match status" value="1"/>
</dbReference>
<evidence type="ECO:0000256" key="4">
    <source>
        <dbReference type="ARBA" id="ARBA00022692"/>
    </source>
</evidence>
<keyword evidence="6 10" id="KW-1133">Transmembrane helix</keyword>
<feature type="domain" description="CBS" evidence="11">
    <location>
        <begin position="295"/>
        <end position="354"/>
    </location>
</feature>
<keyword evidence="8 10" id="KW-0472">Membrane</keyword>
<evidence type="ECO:0000256" key="3">
    <source>
        <dbReference type="ARBA" id="ARBA00022475"/>
    </source>
</evidence>
<protein>
    <submittedName>
        <fullName evidence="12">Gliding motility-associated protein GldE</fullName>
    </submittedName>
</protein>
<keyword evidence="5" id="KW-0677">Repeat</keyword>
<dbReference type="InterPro" id="IPR016169">
    <property type="entry name" value="FAD-bd_PCMH_sub2"/>
</dbReference>
<dbReference type="PANTHER" id="PTHR22777">
    <property type="entry name" value="HEMOLYSIN-RELATED"/>
    <property type="match status" value="1"/>
</dbReference>